<keyword evidence="2" id="KW-0805">Transcription regulation</keyword>
<dbReference type="InterPro" id="IPR039425">
    <property type="entry name" value="RNA_pol_sigma-70-like"/>
</dbReference>
<dbReference type="KEGG" id="lcre:Pla8534_46940"/>
<reference evidence="8 9" key="1">
    <citation type="submission" date="2019-02" db="EMBL/GenBank/DDBJ databases">
        <title>Deep-cultivation of Planctomycetes and their phenomic and genomic characterization uncovers novel biology.</title>
        <authorList>
            <person name="Wiegand S."/>
            <person name="Jogler M."/>
            <person name="Boedeker C."/>
            <person name="Pinto D."/>
            <person name="Vollmers J."/>
            <person name="Rivas-Marin E."/>
            <person name="Kohn T."/>
            <person name="Peeters S.H."/>
            <person name="Heuer A."/>
            <person name="Rast P."/>
            <person name="Oberbeckmann S."/>
            <person name="Bunk B."/>
            <person name="Jeske O."/>
            <person name="Meyerdierks A."/>
            <person name="Storesund J.E."/>
            <person name="Kallscheuer N."/>
            <person name="Luecker S."/>
            <person name="Lage O.M."/>
            <person name="Pohl T."/>
            <person name="Merkel B.J."/>
            <person name="Hornburger P."/>
            <person name="Mueller R.-W."/>
            <person name="Bruemmer F."/>
            <person name="Labrenz M."/>
            <person name="Spormann A.M."/>
            <person name="Op den Camp H."/>
            <person name="Overmann J."/>
            <person name="Amann R."/>
            <person name="Jetten M.S.M."/>
            <person name="Mascher T."/>
            <person name="Medema M.H."/>
            <person name="Devos D.P."/>
            <person name="Kaster A.-K."/>
            <person name="Ovreas L."/>
            <person name="Rohde M."/>
            <person name="Galperin M.Y."/>
            <person name="Jogler C."/>
        </authorList>
    </citation>
    <scope>NUCLEOTIDE SEQUENCE [LARGE SCALE GENOMIC DNA]</scope>
    <source>
        <strain evidence="8 9">Pla85_3_4</strain>
    </source>
</reference>
<dbReference type="InterPro" id="IPR014284">
    <property type="entry name" value="RNA_pol_sigma-70_dom"/>
</dbReference>
<dbReference type="InterPro" id="IPR013325">
    <property type="entry name" value="RNA_pol_sigma_r2"/>
</dbReference>
<gene>
    <name evidence="8" type="primary">sigW_8</name>
    <name evidence="8" type="ORF">Pla8534_46940</name>
</gene>
<dbReference type="GO" id="GO:0016987">
    <property type="term" value="F:sigma factor activity"/>
    <property type="evidence" value="ECO:0007669"/>
    <property type="project" value="UniProtKB-KW"/>
</dbReference>
<dbReference type="InterPro" id="IPR013249">
    <property type="entry name" value="RNA_pol_sigma70_r4_t2"/>
</dbReference>
<keyword evidence="5" id="KW-0804">Transcription</keyword>
<keyword evidence="4" id="KW-0238">DNA-binding</keyword>
<dbReference type="SUPFAM" id="SSF88946">
    <property type="entry name" value="Sigma2 domain of RNA polymerase sigma factors"/>
    <property type="match status" value="1"/>
</dbReference>
<evidence type="ECO:0000259" key="7">
    <source>
        <dbReference type="Pfam" id="PF08281"/>
    </source>
</evidence>
<dbReference type="CDD" id="cd06171">
    <property type="entry name" value="Sigma70_r4"/>
    <property type="match status" value="1"/>
</dbReference>
<feature type="domain" description="RNA polymerase sigma-70 region 2" evidence="6">
    <location>
        <begin position="28"/>
        <end position="95"/>
    </location>
</feature>
<dbReference type="GO" id="GO:0006352">
    <property type="term" value="P:DNA-templated transcription initiation"/>
    <property type="evidence" value="ECO:0007669"/>
    <property type="project" value="InterPro"/>
</dbReference>
<dbReference type="EMBL" id="CP036433">
    <property type="protein sequence ID" value="QDU96872.1"/>
    <property type="molecule type" value="Genomic_DNA"/>
</dbReference>
<dbReference type="InterPro" id="IPR036388">
    <property type="entry name" value="WH-like_DNA-bd_sf"/>
</dbReference>
<dbReference type="Gene3D" id="1.10.1740.10">
    <property type="match status" value="1"/>
</dbReference>
<dbReference type="InterPro" id="IPR013324">
    <property type="entry name" value="RNA_pol_sigma_r3/r4-like"/>
</dbReference>
<evidence type="ECO:0000256" key="5">
    <source>
        <dbReference type="ARBA" id="ARBA00023163"/>
    </source>
</evidence>
<dbReference type="RefSeq" id="WP_197442501.1">
    <property type="nucleotide sequence ID" value="NZ_CP036433.1"/>
</dbReference>
<protein>
    <submittedName>
        <fullName evidence="8">ECF RNA polymerase sigma factor SigW</fullName>
    </submittedName>
</protein>
<dbReference type="Pfam" id="PF04542">
    <property type="entry name" value="Sigma70_r2"/>
    <property type="match status" value="1"/>
</dbReference>
<dbReference type="GO" id="GO:0003677">
    <property type="term" value="F:DNA binding"/>
    <property type="evidence" value="ECO:0007669"/>
    <property type="project" value="UniProtKB-KW"/>
</dbReference>
<dbReference type="PANTHER" id="PTHR43133:SF8">
    <property type="entry name" value="RNA POLYMERASE SIGMA FACTOR HI_1459-RELATED"/>
    <property type="match status" value="1"/>
</dbReference>
<dbReference type="Gene3D" id="1.10.10.10">
    <property type="entry name" value="Winged helix-like DNA-binding domain superfamily/Winged helix DNA-binding domain"/>
    <property type="match status" value="1"/>
</dbReference>
<feature type="domain" description="RNA polymerase sigma factor 70 region 4 type 2" evidence="7">
    <location>
        <begin position="134"/>
        <end position="184"/>
    </location>
</feature>
<keyword evidence="3" id="KW-0731">Sigma factor</keyword>
<evidence type="ECO:0000256" key="2">
    <source>
        <dbReference type="ARBA" id="ARBA00023015"/>
    </source>
</evidence>
<accession>A0A518DYE8</accession>
<comment type="similarity">
    <text evidence="1">Belongs to the sigma-70 factor family. ECF subfamily.</text>
</comment>
<dbReference type="InterPro" id="IPR007627">
    <property type="entry name" value="RNA_pol_sigma70_r2"/>
</dbReference>
<keyword evidence="9" id="KW-1185">Reference proteome</keyword>
<evidence type="ECO:0000313" key="9">
    <source>
        <dbReference type="Proteomes" id="UP000317648"/>
    </source>
</evidence>
<organism evidence="8 9">
    <name type="scientific">Lignipirellula cremea</name>
    <dbReference type="NCBI Taxonomy" id="2528010"/>
    <lineage>
        <taxon>Bacteria</taxon>
        <taxon>Pseudomonadati</taxon>
        <taxon>Planctomycetota</taxon>
        <taxon>Planctomycetia</taxon>
        <taxon>Pirellulales</taxon>
        <taxon>Pirellulaceae</taxon>
        <taxon>Lignipirellula</taxon>
    </lineage>
</organism>
<evidence type="ECO:0000256" key="1">
    <source>
        <dbReference type="ARBA" id="ARBA00010641"/>
    </source>
</evidence>
<dbReference type="AlphaFoldDB" id="A0A518DYE8"/>
<dbReference type="Proteomes" id="UP000317648">
    <property type="component" value="Chromosome"/>
</dbReference>
<dbReference type="Pfam" id="PF08281">
    <property type="entry name" value="Sigma70_r4_2"/>
    <property type="match status" value="1"/>
</dbReference>
<sequence length="216" mass="24451">MPGFPLPSDDGALVAAVLAGDHDAFSDLVQKYQRPLLRVAASRLGRSDWAEDAVQETFLCAFRSLHTYDSHYNFRTWLWTILLNQCRRQYQRRMRTPLVTAWSDQSDTSQPVPRETVCDSLSPQIQLLAKERAEQLEQLLAELPEAQADAMRLRFYGGLKFQEIADAMGSGLSTAKNRVRVGLTRMAEMIAQRPHRDLCQSDDPAFGPLAEDCHEL</sequence>
<evidence type="ECO:0000259" key="6">
    <source>
        <dbReference type="Pfam" id="PF04542"/>
    </source>
</evidence>
<proteinExistence type="inferred from homology"/>
<dbReference type="NCBIfam" id="TIGR02937">
    <property type="entry name" value="sigma70-ECF"/>
    <property type="match status" value="1"/>
</dbReference>
<name>A0A518DYE8_9BACT</name>
<evidence type="ECO:0000256" key="4">
    <source>
        <dbReference type="ARBA" id="ARBA00023125"/>
    </source>
</evidence>
<evidence type="ECO:0000256" key="3">
    <source>
        <dbReference type="ARBA" id="ARBA00023082"/>
    </source>
</evidence>
<dbReference type="SUPFAM" id="SSF88659">
    <property type="entry name" value="Sigma3 and sigma4 domains of RNA polymerase sigma factors"/>
    <property type="match status" value="1"/>
</dbReference>
<dbReference type="PANTHER" id="PTHR43133">
    <property type="entry name" value="RNA POLYMERASE ECF-TYPE SIGMA FACTO"/>
    <property type="match status" value="1"/>
</dbReference>
<evidence type="ECO:0000313" key="8">
    <source>
        <dbReference type="EMBL" id="QDU96872.1"/>
    </source>
</evidence>